<dbReference type="PROSITE" id="PS51365">
    <property type="entry name" value="RENAL_DIPEPTIDASE_2"/>
    <property type="match status" value="1"/>
</dbReference>
<dbReference type="Pfam" id="PF01244">
    <property type="entry name" value="Peptidase_M19"/>
    <property type="match status" value="1"/>
</dbReference>
<dbReference type="Proteomes" id="UP001299546">
    <property type="component" value="Unassembled WGS sequence"/>
</dbReference>
<dbReference type="InterPro" id="IPR008257">
    <property type="entry name" value="Pept_M19"/>
</dbReference>
<proteinExistence type="predicted"/>
<accession>A0ABS8DFX4</accession>
<dbReference type="EMBL" id="JAJCIS010000003">
    <property type="protein sequence ID" value="MCB7387314.1"/>
    <property type="molecule type" value="Genomic_DNA"/>
</dbReference>
<evidence type="ECO:0000313" key="2">
    <source>
        <dbReference type="Proteomes" id="UP001299546"/>
    </source>
</evidence>
<keyword evidence="2" id="KW-1185">Reference proteome</keyword>
<reference evidence="1 2" key="1">
    <citation type="submission" date="2021-10" db="EMBL/GenBank/DDBJ databases">
        <title>Collection of gut derived symbiotic bacterial strains cultured from healthy donors.</title>
        <authorList>
            <person name="Lin H."/>
            <person name="Littmann E."/>
            <person name="Kohout C."/>
            <person name="Pamer E.G."/>
        </authorList>
    </citation>
    <scope>NUCLEOTIDE SEQUENCE [LARGE SCALE GENOMIC DNA]</scope>
    <source>
        <strain evidence="1 2">DFI.1.165</strain>
    </source>
</reference>
<sequence>MRRNKRVNRMRIIDFHCDTLMKMYDLHKVGDDSQSVWKNECQIDVQRLVEAGYGAQFFACYLWWEDKPFLASHYEDALNMADIFYKGLQGHEKQAAFAGSYTEYLKNKEEGKVSCFLTVEEGGILENKIERLDTLHKKGIRMITLTWNYENCLGYPGCIPEARDKGLKPFGFEALERMEELGIIADVSHLSDGGFEDIYRHCKRPFIASHSDARAVCAHNRNLTDDMLKKLADKGGVTGLNFCGDFLSPDGKCTIDAMLRHIRHMINVGGREVVAIGTDFDGVEGELEIAGCQYMDKLPEAMEKAGFTIGEIEDVCFRNAEKFMERYWG</sequence>
<dbReference type="PANTHER" id="PTHR10443">
    <property type="entry name" value="MICROSOMAL DIPEPTIDASE"/>
    <property type="match status" value="1"/>
</dbReference>
<protein>
    <submittedName>
        <fullName evidence="1">Dipeptidase</fullName>
    </submittedName>
</protein>
<dbReference type="PANTHER" id="PTHR10443:SF12">
    <property type="entry name" value="DIPEPTIDASE"/>
    <property type="match status" value="1"/>
</dbReference>
<organism evidence="1 2">
    <name type="scientific">Bariatricus massiliensis</name>
    <dbReference type="NCBI Taxonomy" id="1745713"/>
    <lineage>
        <taxon>Bacteria</taxon>
        <taxon>Bacillati</taxon>
        <taxon>Bacillota</taxon>
        <taxon>Clostridia</taxon>
        <taxon>Lachnospirales</taxon>
        <taxon>Lachnospiraceae</taxon>
        <taxon>Bariatricus</taxon>
    </lineage>
</organism>
<dbReference type="CDD" id="cd01301">
    <property type="entry name" value="rDP_like"/>
    <property type="match status" value="1"/>
</dbReference>
<evidence type="ECO:0000313" key="1">
    <source>
        <dbReference type="EMBL" id="MCB7387314.1"/>
    </source>
</evidence>
<dbReference type="InterPro" id="IPR032466">
    <property type="entry name" value="Metal_Hydrolase"/>
</dbReference>
<name>A0ABS8DFX4_9FIRM</name>
<dbReference type="SUPFAM" id="SSF51556">
    <property type="entry name" value="Metallo-dependent hydrolases"/>
    <property type="match status" value="1"/>
</dbReference>
<gene>
    <name evidence="1" type="ORF">LIZ65_08430</name>
</gene>
<comment type="caution">
    <text evidence="1">The sequence shown here is derived from an EMBL/GenBank/DDBJ whole genome shotgun (WGS) entry which is preliminary data.</text>
</comment>
<dbReference type="Gene3D" id="3.20.20.140">
    <property type="entry name" value="Metal-dependent hydrolases"/>
    <property type="match status" value="1"/>
</dbReference>